<keyword evidence="2" id="KW-0547">Nucleotide-binding</keyword>
<dbReference type="PANTHER" id="PTHR43788:SF8">
    <property type="entry name" value="DNA-BINDING PROTEIN SMUBP-2"/>
    <property type="match status" value="1"/>
</dbReference>
<dbReference type="Pfam" id="PF13087">
    <property type="entry name" value="AAA_12"/>
    <property type="match status" value="1"/>
</dbReference>
<dbReference type="GO" id="GO:0016787">
    <property type="term" value="F:hydrolase activity"/>
    <property type="evidence" value="ECO:0007669"/>
    <property type="project" value="UniProtKB-KW"/>
</dbReference>
<dbReference type="AlphaFoldDB" id="A0A2A2EDS1"/>
<name>A0A2A2EDS1_9BIFI</name>
<keyword evidence="4" id="KW-0347">Helicase</keyword>
<feature type="region of interest" description="Disordered" evidence="6">
    <location>
        <begin position="971"/>
        <end position="995"/>
    </location>
</feature>
<reference evidence="9 10" key="1">
    <citation type="journal article" date="2017" name="ISME J.">
        <title>Unveiling bifidobacterial biogeography across the mammalian branch of the tree of life.</title>
        <authorList>
            <person name="Milani C."/>
            <person name="Mangifesta M."/>
            <person name="Mancabelli L."/>
            <person name="Lugli G.A."/>
            <person name="James K."/>
            <person name="Duranti S."/>
            <person name="Turroni F."/>
            <person name="Ferrario C."/>
            <person name="Ossiprandi M.C."/>
            <person name="van Sinderen D."/>
            <person name="Ventura M."/>
        </authorList>
    </citation>
    <scope>NUCLEOTIDE SEQUENCE [LARGE SCALE GENOMIC DNA]</scope>
    <source>
        <strain evidence="10">Ham19E</strain>
    </source>
</reference>
<evidence type="ECO:0000256" key="2">
    <source>
        <dbReference type="ARBA" id="ARBA00022741"/>
    </source>
</evidence>
<evidence type="ECO:0000256" key="6">
    <source>
        <dbReference type="SAM" id="MobiDB-lite"/>
    </source>
</evidence>
<comment type="caution">
    <text evidence="9">The sequence shown here is derived from an EMBL/GenBank/DDBJ whole genome shotgun (WGS) entry which is preliminary data.</text>
</comment>
<dbReference type="InterPro" id="IPR027417">
    <property type="entry name" value="P-loop_NTPase"/>
</dbReference>
<dbReference type="InterPro" id="IPR050534">
    <property type="entry name" value="Coronavir_polyprotein_1ab"/>
</dbReference>
<dbReference type="SUPFAM" id="SSF52540">
    <property type="entry name" value="P-loop containing nucleoside triphosphate hydrolases"/>
    <property type="match status" value="1"/>
</dbReference>
<evidence type="ECO:0000259" key="8">
    <source>
        <dbReference type="Pfam" id="PF13087"/>
    </source>
</evidence>
<dbReference type="OrthoDB" id="9757917at2"/>
<protein>
    <submittedName>
        <fullName evidence="9">AAA domain-containing protein</fullName>
    </submittedName>
</protein>
<dbReference type="InterPro" id="IPR041677">
    <property type="entry name" value="DNA2/NAM7_AAA_11"/>
</dbReference>
<evidence type="ECO:0000256" key="3">
    <source>
        <dbReference type="ARBA" id="ARBA00022801"/>
    </source>
</evidence>
<evidence type="ECO:0000313" key="10">
    <source>
        <dbReference type="Proteomes" id="UP000218399"/>
    </source>
</evidence>
<dbReference type="Proteomes" id="UP000218399">
    <property type="component" value="Unassembled WGS sequence"/>
</dbReference>
<dbReference type="GO" id="GO:0003678">
    <property type="term" value="F:DNA helicase activity"/>
    <property type="evidence" value="ECO:0007669"/>
    <property type="project" value="UniProtKB-ARBA"/>
</dbReference>
<evidence type="ECO:0000259" key="7">
    <source>
        <dbReference type="Pfam" id="PF13086"/>
    </source>
</evidence>
<keyword evidence="3" id="KW-0378">Hydrolase</keyword>
<dbReference type="CDD" id="cd18808">
    <property type="entry name" value="SF1_C_Upf1"/>
    <property type="match status" value="1"/>
</dbReference>
<organism evidence="9 10">
    <name type="scientific">Bifidobacterium criceti</name>
    <dbReference type="NCBI Taxonomy" id="1960969"/>
    <lineage>
        <taxon>Bacteria</taxon>
        <taxon>Bacillati</taxon>
        <taxon>Actinomycetota</taxon>
        <taxon>Actinomycetes</taxon>
        <taxon>Bifidobacteriales</taxon>
        <taxon>Bifidobacteriaceae</taxon>
        <taxon>Bifidobacterium</taxon>
    </lineage>
</organism>
<evidence type="ECO:0000313" key="9">
    <source>
        <dbReference type="EMBL" id="PAU67161.1"/>
    </source>
</evidence>
<dbReference type="RefSeq" id="WP_095615422.1">
    <property type="nucleotide sequence ID" value="NZ_MVOH01000016.1"/>
</dbReference>
<feature type="domain" description="DNA2/NAM7 helicase-like C-terminal" evidence="8">
    <location>
        <begin position="740"/>
        <end position="925"/>
    </location>
</feature>
<feature type="domain" description="DNA2/NAM7 helicase helicase" evidence="7">
    <location>
        <begin position="278"/>
        <end position="350"/>
    </location>
</feature>
<comment type="similarity">
    <text evidence="1">Belongs to the DNA2/NAM7 helicase family.</text>
</comment>
<dbReference type="Gene3D" id="3.40.50.300">
    <property type="entry name" value="P-loop containing nucleotide triphosphate hydrolases"/>
    <property type="match status" value="3"/>
</dbReference>
<evidence type="ECO:0000256" key="4">
    <source>
        <dbReference type="ARBA" id="ARBA00022806"/>
    </source>
</evidence>
<evidence type="ECO:0000256" key="5">
    <source>
        <dbReference type="ARBA" id="ARBA00022840"/>
    </source>
</evidence>
<dbReference type="PANTHER" id="PTHR43788">
    <property type="entry name" value="DNA2/NAM7 HELICASE FAMILY MEMBER"/>
    <property type="match status" value="1"/>
</dbReference>
<dbReference type="Pfam" id="PF13086">
    <property type="entry name" value="AAA_11"/>
    <property type="match status" value="1"/>
</dbReference>
<gene>
    <name evidence="9" type="ORF">B1526_1443</name>
</gene>
<dbReference type="InterPro" id="IPR047187">
    <property type="entry name" value="SF1_C_Upf1"/>
</dbReference>
<dbReference type="EMBL" id="MVOH01000016">
    <property type="protein sequence ID" value="PAU67161.1"/>
    <property type="molecule type" value="Genomic_DNA"/>
</dbReference>
<dbReference type="InterPro" id="IPR041679">
    <property type="entry name" value="DNA2/NAM7-like_C"/>
</dbReference>
<proteinExistence type="inferred from homology"/>
<accession>A0A2A2EDS1</accession>
<sequence length="1133" mass="125076">MWTTNEQRLLEYMRESLKQEKLISTEFKRGDSVVEVPYADVKAGRIPEAQAVRLRKAANGATGKPKESVEVVISLRTLRDDRHPNVYEALLLIHAKMDKGGRLSFDANADQAWIPLTRLQSARQDANADQEAYLAGSLNRYWRFITEESVKLNSDDNTAWTQYLNEANRLYDAVCETRASQLSDGFTIISDPCYVQAQGIINATEAIEELYQDVLDHPGRTPLLKHMLNPQTAITQHQPAEVLEHKQLEKDAPFDAKATVAAMIADRASASLQFPPADSQRVAIHHFCRMPEGDVLALSGPPGTGKTATLQSMIGNELVDHALREQSAPVIVGTSANNQAVTNLIESFSTVADKNPGPLDVRWLPRVDENGKLDGGVFQGLATYFPSSAKINEAKKNGYPYELRRGKAMYVTYSDPDYVRAAVPRFIDNARRTPFLSTGVFPANADGVASLRSAILGGLKALDKLRVELIEAAHQALLTLPDVDEQNKQPAFGLIADRTAGIINQIASLRILTDDQVKRLRMLCAPRGAAEESEDPQFKDVGCAGDVYRLIDRALDTTVRECEFWLAVHYYECTWFLACLNGETFDEGDKEYGYAYPKRDVNDRFWPQMASLTPMMVMTEAKLPSFFRNYEKTNNHKGYDFGRIDMLVVDEAGQIPTPLGLAAFALAKKAVVTGDVLQIAPVWAFDPDTDEDFSSNSYIDGQLWESMRAYGLTASEPSSLMRLASNVTPWDSPSDNPEDRGLFLSEHYRCVEEIIEYCNDLLYGGRLVPSRKNKHWEEQLGDIVGYPLTYRFVQGSQSQTQNGSRFNLQEAKAIARWIAEHKDVLTERYAKNGATPAIGDVVAVVTPFSAQATRITQELERTLGNDARGIVCGTAHKLQGAERPVVLYSSVYGESDPEAGFVEGNPNLMNVAVSRAKDAFVMFCAPRRKKDSKEVMRKYFQFAQEMLEDDARQHEQEDLGFNADVSSEPAVTLSTVDETAEPKQEATQSAEPETAPVPLAPETVEAGNSCNTGGDHISAPAPAIQVQTVAPAASSAAASAPITSTAVRNDGKVSLTTLLRFLHEEGLLDKTMTARNANPLLADKGLLVHTAQGYWVPTAYGSRLGIETISNDEGKMWPVYPTNLRMLILGILL</sequence>
<dbReference type="GO" id="GO:0005524">
    <property type="term" value="F:ATP binding"/>
    <property type="evidence" value="ECO:0007669"/>
    <property type="project" value="UniProtKB-KW"/>
</dbReference>
<keyword evidence="10" id="KW-1185">Reference proteome</keyword>
<keyword evidence="5" id="KW-0067">ATP-binding</keyword>
<evidence type="ECO:0000256" key="1">
    <source>
        <dbReference type="ARBA" id="ARBA00007913"/>
    </source>
</evidence>